<dbReference type="AlphaFoldDB" id="A0A7X1FQC8"/>
<evidence type="ECO:0000256" key="2">
    <source>
        <dbReference type="ARBA" id="ARBA00023002"/>
    </source>
</evidence>
<dbReference type="Gene3D" id="3.40.30.10">
    <property type="entry name" value="Glutaredoxin"/>
    <property type="match status" value="1"/>
</dbReference>
<dbReference type="InterPro" id="IPR036249">
    <property type="entry name" value="Thioredoxin-like_sf"/>
</dbReference>
<dbReference type="Proteomes" id="UP000566813">
    <property type="component" value="Unassembled WGS sequence"/>
</dbReference>
<dbReference type="InterPro" id="IPR041205">
    <property type="entry name" value="ScsC_N"/>
</dbReference>
<sequence>MSDTNPSQRRRARLINAALALGCALLGAAAGWYWQAGSIGADGKGALPERDRVAVEQVVHDYLMAHPEILPEAMAEYDRKKNLGELNAVRGAVEQASLGTVLGNPRGKLTLVEFTDYACGYCRHSVSDVDALIAANPDLRVVVRELPILTPASADAAKMAIAAAEQGRYPQFHQAMFASGRPDAGTIAEAARAAGIDMARAQRVIADPKTEAELVRNLDLARQLGFSGTPSWVIGDAMMTGAVGADRLAKAVADARS</sequence>
<comment type="caution">
    <text evidence="7">The sequence shown here is derived from an EMBL/GenBank/DDBJ whole genome shotgun (WGS) entry which is preliminary data.</text>
</comment>
<gene>
    <name evidence="7" type="ORF">H7F51_03625</name>
</gene>
<keyword evidence="4" id="KW-0676">Redox-active center</keyword>
<evidence type="ECO:0000256" key="3">
    <source>
        <dbReference type="ARBA" id="ARBA00023157"/>
    </source>
</evidence>
<dbReference type="SUPFAM" id="SSF52833">
    <property type="entry name" value="Thioredoxin-like"/>
    <property type="match status" value="1"/>
</dbReference>
<name>A0A7X1FQC8_9SPHN</name>
<dbReference type="PANTHER" id="PTHR13887:SF14">
    <property type="entry name" value="DISULFIDE BOND FORMATION PROTEIN D"/>
    <property type="match status" value="1"/>
</dbReference>
<feature type="domain" description="Thioredoxin" evidence="6">
    <location>
        <begin position="87"/>
        <end position="257"/>
    </location>
</feature>
<keyword evidence="3" id="KW-1015">Disulfide bond</keyword>
<dbReference type="GO" id="GO:0016491">
    <property type="term" value="F:oxidoreductase activity"/>
    <property type="evidence" value="ECO:0007669"/>
    <property type="project" value="UniProtKB-KW"/>
</dbReference>
<dbReference type="RefSeq" id="WP_185662842.1">
    <property type="nucleotide sequence ID" value="NZ_JACLAW010000002.1"/>
</dbReference>
<keyword evidence="2" id="KW-0560">Oxidoreductase</keyword>
<keyword evidence="5" id="KW-1133">Transmembrane helix</keyword>
<dbReference type="Pfam" id="PF01323">
    <property type="entry name" value="DSBA"/>
    <property type="match status" value="1"/>
</dbReference>
<dbReference type="PANTHER" id="PTHR13887">
    <property type="entry name" value="GLUTATHIONE S-TRANSFERASE KAPPA"/>
    <property type="match status" value="1"/>
</dbReference>
<evidence type="ECO:0000256" key="5">
    <source>
        <dbReference type="SAM" id="Phobius"/>
    </source>
</evidence>
<dbReference type="EMBL" id="JACLAW010000002">
    <property type="protein sequence ID" value="MBC2664607.1"/>
    <property type="molecule type" value="Genomic_DNA"/>
</dbReference>
<keyword evidence="1" id="KW-0732">Signal</keyword>
<dbReference type="PROSITE" id="PS51352">
    <property type="entry name" value="THIOREDOXIN_2"/>
    <property type="match status" value="1"/>
</dbReference>
<evidence type="ECO:0000256" key="1">
    <source>
        <dbReference type="ARBA" id="ARBA00022729"/>
    </source>
</evidence>
<keyword evidence="8" id="KW-1185">Reference proteome</keyword>
<dbReference type="InterPro" id="IPR013766">
    <property type="entry name" value="Thioredoxin_domain"/>
</dbReference>
<reference evidence="7 8" key="1">
    <citation type="submission" date="2020-08" db="EMBL/GenBank/DDBJ databases">
        <title>The genome sequence of type strain Novosphingobium flavum NBRC 111647.</title>
        <authorList>
            <person name="Liu Y."/>
        </authorList>
    </citation>
    <scope>NUCLEOTIDE SEQUENCE [LARGE SCALE GENOMIC DNA]</scope>
    <source>
        <strain evidence="7 8">NBRC 111647</strain>
    </source>
</reference>
<keyword evidence="5" id="KW-0812">Transmembrane</keyword>
<organism evidence="7 8">
    <name type="scientific">Novosphingobium flavum</name>
    <dbReference type="NCBI Taxonomy" id="1778672"/>
    <lineage>
        <taxon>Bacteria</taxon>
        <taxon>Pseudomonadati</taxon>
        <taxon>Pseudomonadota</taxon>
        <taxon>Alphaproteobacteria</taxon>
        <taxon>Sphingomonadales</taxon>
        <taxon>Sphingomonadaceae</taxon>
        <taxon>Novosphingobium</taxon>
    </lineage>
</organism>
<dbReference type="InterPro" id="IPR001853">
    <property type="entry name" value="DSBA-like_thioredoxin_dom"/>
</dbReference>
<evidence type="ECO:0000256" key="4">
    <source>
        <dbReference type="ARBA" id="ARBA00023284"/>
    </source>
</evidence>
<accession>A0A7X1FQC8</accession>
<keyword evidence="5" id="KW-0472">Membrane</keyword>
<protein>
    <submittedName>
        <fullName evidence="7">DsbA family protein</fullName>
    </submittedName>
</protein>
<feature type="transmembrane region" description="Helical" evidence="5">
    <location>
        <begin position="12"/>
        <end position="34"/>
    </location>
</feature>
<dbReference type="CDD" id="cd03023">
    <property type="entry name" value="DsbA_Com1_like"/>
    <property type="match status" value="1"/>
</dbReference>
<evidence type="ECO:0000313" key="7">
    <source>
        <dbReference type="EMBL" id="MBC2664607.1"/>
    </source>
</evidence>
<evidence type="ECO:0000313" key="8">
    <source>
        <dbReference type="Proteomes" id="UP000566813"/>
    </source>
</evidence>
<evidence type="ECO:0000259" key="6">
    <source>
        <dbReference type="PROSITE" id="PS51352"/>
    </source>
</evidence>
<dbReference type="Pfam" id="PF18312">
    <property type="entry name" value="ScsC_N"/>
    <property type="match status" value="1"/>
</dbReference>
<proteinExistence type="predicted"/>